<evidence type="ECO:0000256" key="6">
    <source>
        <dbReference type="ARBA" id="ARBA00023065"/>
    </source>
</evidence>
<keyword evidence="10" id="KW-1185">Reference proteome</keyword>
<dbReference type="KEGG" id="dcb:C3Y92_00445"/>
<keyword evidence="7 8" id="KW-0472">Membrane</keyword>
<feature type="transmembrane region" description="Helical" evidence="8">
    <location>
        <begin position="418"/>
        <end position="438"/>
    </location>
</feature>
<feature type="transmembrane region" description="Helical" evidence="8">
    <location>
        <begin position="234"/>
        <end position="255"/>
    </location>
</feature>
<proteinExistence type="predicted"/>
<feature type="transmembrane region" description="Helical" evidence="8">
    <location>
        <begin position="72"/>
        <end position="96"/>
    </location>
</feature>
<dbReference type="AlphaFoldDB" id="A0A4P6HL43"/>
<dbReference type="GO" id="GO:0005886">
    <property type="term" value="C:plasma membrane"/>
    <property type="evidence" value="ECO:0007669"/>
    <property type="project" value="UniProtKB-SubCell"/>
</dbReference>
<evidence type="ECO:0000256" key="2">
    <source>
        <dbReference type="ARBA" id="ARBA00022448"/>
    </source>
</evidence>
<organism evidence="9 10">
    <name type="scientific">Solidesulfovibrio carbinolicus</name>
    <dbReference type="NCBI Taxonomy" id="296842"/>
    <lineage>
        <taxon>Bacteria</taxon>
        <taxon>Pseudomonadati</taxon>
        <taxon>Thermodesulfobacteriota</taxon>
        <taxon>Desulfovibrionia</taxon>
        <taxon>Desulfovibrionales</taxon>
        <taxon>Desulfovibrionaceae</taxon>
        <taxon>Solidesulfovibrio</taxon>
    </lineage>
</organism>
<dbReference type="InterPro" id="IPR003445">
    <property type="entry name" value="Cat_transpt"/>
</dbReference>
<dbReference type="PANTHER" id="PTHR32024:SF1">
    <property type="entry name" value="KTR SYSTEM POTASSIUM UPTAKE PROTEIN B"/>
    <property type="match status" value="1"/>
</dbReference>
<keyword evidence="4 8" id="KW-0812">Transmembrane</keyword>
<dbReference type="GO" id="GO:0008324">
    <property type="term" value="F:monoatomic cation transmembrane transporter activity"/>
    <property type="evidence" value="ECO:0007669"/>
    <property type="project" value="InterPro"/>
</dbReference>
<dbReference type="EMBL" id="CP026538">
    <property type="protein sequence ID" value="QAZ65788.1"/>
    <property type="molecule type" value="Genomic_DNA"/>
</dbReference>
<protein>
    <submittedName>
        <fullName evidence="9">Potassium transporter TrkH</fullName>
    </submittedName>
</protein>
<comment type="subcellular location">
    <subcellularLocation>
        <location evidence="1">Cell membrane</location>
        <topology evidence="1">Multi-pass membrane protein</topology>
    </subcellularLocation>
</comment>
<dbReference type="PANTHER" id="PTHR32024">
    <property type="entry name" value="TRK SYSTEM POTASSIUM UPTAKE PROTEIN TRKG-RELATED"/>
    <property type="match status" value="1"/>
</dbReference>
<evidence type="ECO:0000256" key="3">
    <source>
        <dbReference type="ARBA" id="ARBA00022475"/>
    </source>
</evidence>
<evidence type="ECO:0000313" key="9">
    <source>
        <dbReference type="EMBL" id="QAZ65788.1"/>
    </source>
</evidence>
<reference evidence="9 10" key="1">
    <citation type="submission" date="2018-02" db="EMBL/GenBank/DDBJ databases">
        <title>Genome sequence of Desulfovibrio carbinolicus DSM 3852.</title>
        <authorList>
            <person name="Wilbanks E."/>
            <person name="Skennerton C.T."/>
            <person name="Orphan V.J."/>
        </authorList>
    </citation>
    <scope>NUCLEOTIDE SEQUENCE [LARGE SCALE GENOMIC DNA]</scope>
    <source>
        <strain evidence="9 10">DSM 3852</strain>
    </source>
</reference>
<feature type="transmembrane region" description="Helical" evidence="8">
    <location>
        <begin position="296"/>
        <end position="316"/>
    </location>
</feature>
<evidence type="ECO:0000256" key="8">
    <source>
        <dbReference type="SAM" id="Phobius"/>
    </source>
</evidence>
<feature type="transmembrane region" description="Helical" evidence="8">
    <location>
        <begin position="391"/>
        <end position="412"/>
    </location>
</feature>
<keyword evidence="3" id="KW-1003">Cell membrane</keyword>
<keyword evidence="5 8" id="KW-1133">Transmembrane helix</keyword>
<evidence type="ECO:0000313" key="10">
    <source>
        <dbReference type="Proteomes" id="UP000293296"/>
    </source>
</evidence>
<evidence type="ECO:0000256" key="4">
    <source>
        <dbReference type="ARBA" id="ARBA00022692"/>
    </source>
</evidence>
<keyword evidence="2" id="KW-0813">Transport</keyword>
<evidence type="ECO:0000256" key="7">
    <source>
        <dbReference type="ARBA" id="ARBA00023136"/>
    </source>
</evidence>
<evidence type="ECO:0000256" key="5">
    <source>
        <dbReference type="ARBA" id="ARBA00022989"/>
    </source>
</evidence>
<feature type="transmembrane region" description="Helical" evidence="8">
    <location>
        <begin position="123"/>
        <end position="144"/>
    </location>
</feature>
<name>A0A4P6HL43_9BACT</name>
<feature type="transmembrane region" description="Helical" evidence="8">
    <location>
        <begin position="182"/>
        <end position="203"/>
    </location>
</feature>
<gene>
    <name evidence="9" type="ORF">C3Y92_00445</name>
</gene>
<dbReference type="GO" id="GO:0030001">
    <property type="term" value="P:metal ion transport"/>
    <property type="evidence" value="ECO:0007669"/>
    <property type="project" value="UniProtKB-ARBA"/>
</dbReference>
<dbReference type="Pfam" id="PF02386">
    <property type="entry name" value="TrkH"/>
    <property type="match status" value="1"/>
</dbReference>
<dbReference type="OrthoDB" id="9810952at2"/>
<dbReference type="RefSeq" id="WP_129348456.1">
    <property type="nucleotide sequence ID" value="NZ_CP026538.1"/>
</dbReference>
<feature type="transmembrane region" description="Helical" evidence="8">
    <location>
        <begin position="150"/>
        <end position="170"/>
    </location>
</feature>
<feature type="transmembrane region" description="Helical" evidence="8">
    <location>
        <begin position="6"/>
        <end position="29"/>
    </location>
</feature>
<sequence>MWLKKIFTPLALPIHFFAAAIFLGAGLLCQPISCVGEPVSFLDALFTATSAACVTGLTVVDTGTAYSRFGQTVILALIQLGGLGIMTFSTLIFYLWRRRVSLADHIAVGQSLLHDASFHLGRFLVRMAAVTAFIEAVGAIALYAFDPAGFGPFSAVFHSISAFCNAGFGLRPDNLVAYAGNPGVNCVIMWLIVSGGLGFAVLIEGYRVVKDRLVILVTAPGRRPLALSWQARTIFGVSAFLIFAGAAMIACGEFLGGRYGELSLLDKAMAALFQSVTCRTAGFNTIDIGRMADASLVIMILLMFIGGSPGSCAGGIKTTTFRVLVAFGRAKMFGRKQSVVGRYAVDDGTVDRAVTLTIFALVLVLASVLLMCFTEGAVAPHVEAGGRFLEILFEVVSAFGTVGLTTGITASLTPAGKLVIIMLMFVGRLGPILFLSVLQGFEEPRRYRWPEQGMMIG</sequence>
<evidence type="ECO:0000256" key="1">
    <source>
        <dbReference type="ARBA" id="ARBA00004651"/>
    </source>
</evidence>
<dbReference type="Proteomes" id="UP000293296">
    <property type="component" value="Chromosome"/>
</dbReference>
<accession>A0A4P6HL43</accession>
<keyword evidence="6" id="KW-0406">Ion transport</keyword>
<feature type="transmembrane region" description="Helical" evidence="8">
    <location>
        <begin position="356"/>
        <end position="379"/>
    </location>
</feature>
<feature type="transmembrane region" description="Helical" evidence="8">
    <location>
        <begin position="41"/>
        <end position="60"/>
    </location>
</feature>